<evidence type="ECO:0000313" key="2">
    <source>
        <dbReference type="Proteomes" id="UP000277204"/>
    </source>
</evidence>
<organism evidence="1 2">
    <name type="scientific">Schistosoma margrebowiei</name>
    <dbReference type="NCBI Taxonomy" id="48269"/>
    <lineage>
        <taxon>Eukaryota</taxon>
        <taxon>Metazoa</taxon>
        <taxon>Spiralia</taxon>
        <taxon>Lophotrochozoa</taxon>
        <taxon>Platyhelminthes</taxon>
        <taxon>Trematoda</taxon>
        <taxon>Digenea</taxon>
        <taxon>Strigeidida</taxon>
        <taxon>Schistosomatoidea</taxon>
        <taxon>Schistosomatidae</taxon>
        <taxon>Schistosoma</taxon>
    </lineage>
</organism>
<dbReference type="InterPro" id="IPR003961">
    <property type="entry name" value="FN3_dom"/>
</dbReference>
<dbReference type="AlphaFoldDB" id="A0A3P7XCT9"/>
<name>A0A3P7XCT9_9TREM</name>
<sequence length="112" mass="12456">MCVTSVAEDQKICNFLIDDLKPNSAYELELSGQNSMGFSETQRIIFRTSSLTGVNGRILNMPSTMRLKGKSNHVHLANSSLIFLQVFSINPLSTYIYNGKPTFKTTVNGDTF</sequence>
<proteinExistence type="predicted"/>
<protein>
    <recommendedName>
        <fullName evidence="3">Fibronectin type-III domain-containing protein</fullName>
    </recommendedName>
</protein>
<evidence type="ECO:0008006" key="3">
    <source>
        <dbReference type="Google" id="ProtNLM"/>
    </source>
</evidence>
<dbReference type="EMBL" id="UZAI01002473">
    <property type="protein sequence ID" value="VDO71910.1"/>
    <property type="molecule type" value="Genomic_DNA"/>
</dbReference>
<reference evidence="1 2" key="1">
    <citation type="submission" date="2018-11" db="EMBL/GenBank/DDBJ databases">
        <authorList>
            <consortium name="Pathogen Informatics"/>
        </authorList>
    </citation>
    <scope>NUCLEOTIDE SEQUENCE [LARGE SCALE GENOMIC DNA]</scope>
    <source>
        <strain evidence="1 2">Zambia</strain>
    </source>
</reference>
<dbReference type="CDD" id="cd00063">
    <property type="entry name" value="FN3"/>
    <property type="match status" value="1"/>
</dbReference>
<accession>A0A3P7XCT9</accession>
<evidence type="ECO:0000313" key="1">
    <source>
        <dbReference type="EMBL" id="VDO71910.1"/>
    </source>
</evidence>
<keyword evidence="2" id="KW-1185">Reference proteome</keyword>
<dbReference type="Proteomes" id="UP000277204">
    <property type="component" value="Unassembled WGS sequence"/>
</dbReference>
<gene>
    <name evidence="1" type="ORF">SMRZ_LOCUS6578</name>
</gene>